<gene>
    <name evidence="1" type="ORF">CRG98_027429</name>
</gene>
<proteinExistence type="predicted"/>
<keyword evidence="2" id="KW-1185">Reference proteome</keyword>
<evidence type="ECO:0000313" key="1">
    <source>
        <dbReference type="EMBL" id="PKI52186.1"/>
    </source>
</evidence>
<organism evidence="1 2">
    <name type="scientific">Punica granatum</name>
    <name type="common">Pomegranate</name>
    <dbReference type="NCBI Taxonomy" id="22663"/>
    <lineage>
        <taxon>Eukaryota</taxon>
        <taxon>Viridiplantae</taxon>
        <taxon>Streptophyta</taxon>
        <taxon>Embryophyta</taxon>
        <taxon>Tracheophyta</taxon>
        <taxon>Spermatophyta</taxon>
        <taxon>Magnoliopsida</taxon>
        <taxon>eudicotyledons</taxon>
        <taxon>Gunneridae</taxon>
        <taxon>Pentapetalae</taxon>
        <taxon>rosids</taxon>
        <taxon>malvids</taxon>
        <taxon>Myrtales</taxon>
        <taxon>Lythraceae</taxon>
        <taxon>Punica</taxon>
    </lineage>
</organism>
<evidence type="ECO:0000313" key="2">
    <source>
        <dbReference type="Proteomes" id="UP000233551"/>
    </source>
</evidence>
<dbReference type="AlphaFoldDB" id="A0A2I0J913"/>
<sequence length="88" mass="9846">MVAEETLLHDHQSLPLGQEHALALRLGVGMKTGMLSPGWPDCIRVRVLEVGLEIWMLCMAVHHPYRTVVARLDLDHSSPIEPILSLDE</sequence>
<comment type="caution">
    <text evidence="1">The sequence shown here is derived from an EMBL/GenBank/DDBJ whole genome shotgun (WGS) entry which is preliminary data.</text>
</comment>
<dbReference type="EMBL" id="PGOL01001966">
    <property type="protein sequence ID" value="PKI52186.1"/>
    <property type="molecule type" value="Genomic_DNA"/>
</dbReference>
<dbReference type="Proteomes" id="UP000233551">
    <property type="component" value="Unassembled WGS sequence"/>
</dbReference>
<accession>A0A2I0J913</accession>
<protein>
    <submittedName>
        <fullName evidence="1">Uncharacterized protein</fullName>
    </submittedName>
</protein>
<reference evidence="1 2" key="1">
    <citation type="submission" date="2017-11" db="EMBL/GenBank/DDBJ databases">
        <title>De-novo sequencing of pomegranate (Punica granatum L.) genome.</title>
        <authorList>
            <person name="Akparov Z."/>
            <person name="Amiraslanov A."/>
            <person name="Hajiyeva S."/>
            <person name="Abbasov M."/>
            <person name="Kaur K."/>
            <person name="Hamwieh A."/>
            <person name="Solovyev V."/>
            <person name="Salamov A."/>
            <person name="Braich B."/>
            <person name="Kosarev P."/>
            <person name="Mahmoud A."/>
            <person name="Hajiyev E."/>
            <person name="Babayeva S."/>
            <person name="Izzatullayeva V."/>
            <person name="Mammadov A."/>
            <person name="Mammadov A."/>
            <person name="Sharifova S."/>
            <person name="Ojaghi J."/>
            <person name="Eynullazada K."/>
            <person name="Bayramov B."/>
            <person name="Abdulazimova A."/>
            <person name="Shahmuradov I."/>
        </authorList>
    </citation>
    <scope>NUCLEOTIDE SEQUENCE [LARGE SCALE GENOMIC DNA]</scope>
    <source>
        <strain evidence="2">cv. AG2017</strain>
        <tissue evidence="1">Leaf</tissue>
    </source>
</reference>
<name>A0A2I0J913_PUNGR</name>